<sequence length="325" mass="35796">MESGDGRAEAKRSLDMARRLLAQRDLAGCKSFAQMAIDSDPLVDSAADHILATAEILLAAASRRFNNKVDWYAVLGLPPRSPSADVRRSYRRLSLLLRHDHCPSSCNDPAYDALRLVSEAWDALSDPYKKSLFDSEFPVAASHHQGQTNPPEPAATAFWTACPSCCHVHQYERDYIGLTLRCPSCQKAFQATELSSPPPVVPGTDMYYCSWGFFPLGFSGEPEDGWKPFYPVASQVPGGGDGFMRSQAEEAKRDDPIPPTPKNGKHFKKVVAKRKATEVFEATPARHVGIDINEDMFAEGSQAKPVCLDINEKVQEEDGICAFIC</sequence>
<feature type="domain" description="J" evidence="1">
    <location>
        <begin position="70"/>
        <end position="137"/>
    </location>
</feature>
<dbReference type="CDD" id="cd06257">
    <property type="entry name" value="DnaJ"/>
    <property type="match status" value="1"/>
</dbReference>
<organism evidence="2 3">
    <name type="scientific">Dioscorea zingiberensis</name>
    <dbReference type="NCBI Taxonomy" id="325984"/>
    <lineage>
        <taxon>Eukaryota</taxon>
        <taxon>Viridiplantae</taxon>
        <taxon>Streptophyta</taxon>
        <taxon>Embryophyta</taxon>
        <taxon>Tracheophyta</taxon>
        <taxon>Spermatophyta</taxon>
        <taxon>Magnoliopsida</taxon>
        <taxon>Liliopsida</taxon>
        <taxon>Dioscoreales</taxon>
        <taxon>Dioscoreaceae</taxon>
        <taxon>Dioscorea</taxon>
    </lineage>
</organism>
<dbReference type="SMART" id="SM00271">
    <property type="entry name" value="DnaJ"/>
    <property type="match status" value="1"/>
</dbReference>
<dbReference type="EMBL" id="JAGGNH010000005">
    <property type="protein sequence ID" value="KAJ0971519.1"/>
    <property type="molecule type" value="Genomic_DNA"/>
</dbReference>
<gene>
    <name evidence="2" type="ORF">J5N97_019478</name>
</gene>
<evidence type="ECO:0000259" key="1">
    <source>
        <dbReference type="PROSITE" id="PS50076"/>
    </source>
</evidence>
<dbReference type="OrthoDB" id="10250354at2759"/>
<dbReference type="PANTHER" id="PTHR45496">
    <property type="entry name" value="CHAPERONE DNAJ-DOMAIN SUPERFAMILY PROTEIN"/>
    <property type="match status" value="1"/>
</dbReference>
<protein>
    <recommendedName>
        <fullName evidence="1">J domain-containing protein</fullName>
    </recommendedName>
</protein>
<dbReference type="SUPFAM" id="SSF46565">
    <property type="entry name" value="Chaperone J-domain"/>
    <property type="match status" value="1"/>
</dbReference>
<dbReference type="InterPro" id="IPR001623">
    <property type="entry name" value="DnaJ_domain"/>
</dbReference>
<dbReference type="Pfam" id="PF00226">
    <property type="entry name" value="DnaJ"/>
    <property type="match status" value="1"/>
</dbReference>
<name>A0A9D5CEP0_9LILI</name>
<dbReference type="Gene3D" id="1.10.287.110">
    <property type="entry name" value="DnaJ domain"/>
    <property type="match status" value="1"/>
</dbReference>
<dbReference type="InterPro" id="IPR053052">
    <property type="entry name" value="Imprinting_Balance_Reg"/>
</dbReference>
<dbReference type="Proteomes" id="UP001085076">
    <property type="component" value="Miscellaneous, Linkage group lg05"/>
</dbReference>
<dbReference type="PROSITE" id="PS50076">
    <property type="entry name" value="DNAJ_2"/>
    <property type="match status" value="1"/>
</dbReference>
<keyword evidence="3" id="KW-1185">Reference proteome</keyword>
<evidence type="ECO:0000313" key="3">
    <source>
        <dbReference type="Proteomes" id="UP001085076"/>
    </source>
</evidence>
<dbReference type="AlphaFoldDB" id="A0A9D5CEP0"/>
<reference evidence="2" key="2">
    <citation type="journal article" date="2022" name="Hortic Res">
        <title>The genome of Dioscorea zingiberensis sheds light on the biosynthesis, origin and evolution of the medicinally important diosgenin saponins.</title>
        <authorList>
            <person name="Li Y."/>
            <person name="Tan C."/>
            <person name="Li Z."/>
            <person name="Guo J."/>
            <person name="Li S."/>
            <person name="Chen X."/>
            <person name="Wang C."/>
            <person name="Dai X."/>
            <person name="Yang H."/>
            <person name="Song W."/>
            <person name="Hou L."/>
            <person name="Xu J."/>
            <person name="Tong Z."/>
            <person name="Xu A."/>
            <person name="Yuan X."/>
            <person name="Wang W."/>
            <person name="Yang Q."/>
            <person name="Chen L."/>
            <person name="Sun Z."/>
            <person name="Wang K."/>
            <person name="Pan B."/>
            <person name="Chen J."/>
            <person name="Bao Y."/>
            <person name="Liu F."/>
            <person name="Qi X."/>
            <person name="Gang D.R."/>
            <person name="Wen J."/>
            <person name="Li J."/>
        </authorList>
    </citation>
    <scope>NUCLEOTIDE SEQUENCE</scope>
    <source>
        <strain evidence="2">Dzin_1.0</strain>
    </source>
</reference>
<comment type="caution">
    <text evidence="2">The sequence shown here is derived from an EMBL/GenBank/DDBJ whole genome shotgun (WGS) entry which is preliminary data.</text>
</comment>
<proteinExistence type="predicted"/>
<dbReference type="InterPro" id="IPR036869">
    <property type="entry name" value="J_dom_sf"/>
</dbReference>
<evidence type="ECO:0000313" key="2">
    <source>
        <dbReference type="EMBL" id="KAJ0971519.1"/>
    </source>
</evidence>
<dbReference type="PRINTS" id="PR00625">
    <property type="entry name" value="JDOMAIN"/>
</dbReference>
<dbReference type="PANTHER" id="PTHR45496:SF1">
    <property type="entry name" value="CHAPERONE DNAJ-DOMAIN SUPERFAMILY PROTEIN"/>
    <property type="match status" value="1"/>
</dbReference>
<dbReference type="Pfam" id="PF23551">
    <property type="entry name" value="Zn_ribbon_20"/>
    <property type="match status" value="1"/>
</dbReference>
<dbReference type="GO" id="GO:0005783">
    <property type="term" value="C:endoplasmic reticulum"/>
    <property type="evidence" value="ECO:0007669"/>
    <property type="project" value="UniProtKB-ARBA"/>
</dbReference>
<reference evidence="2" key="1">
    <citation type="submission" date="2021-03" db="EMBL/GenBank/DDBJ databases">
        <authorList>
            <person name="Li Z."/>
            <person name="Yang C."/>
        </authorList>
    </citation>
    <scope>NUCLEOTIDE SEQUENCE</scope>
    <source>
        <strain evidence="2">Dzin_1.0</strain>
        <tissue evidence="2">Leaf</tissue>
    </source>
</reference>
<dbReference type="InterPro" id="IPR056988">
    <property type="entry name" value="Zn_ribbon_pln"/>
</dbReference>
<accession>A0A9D5CEP0</accession>